<keyword evidence="3" id="KW-1185">Reference proteome</keyword>
<evidence type="ECO:0000256" key="1">
    <source>
        <dbReference type="SAM" id="MobiDB-lite"/>
    </source>
</evidence>
<gene>
    <name evidence="2" type="ORF">OCV47_04985</name>
</gene>
<proteinExistence type="predicted"/>
<sequence length="520" mass="59019">MKTYRCKGTITVFLSLISVLFLSLLCTTMESSRIQGARAKAAAVLDMGMFSLFGEYENCVLEQYDVFFLDGACGDGSYSQKKLKEKLQAYMEYNVNPNKEILFKGYDPFPLELENVQVTGVALATDQKGNAFYQQAVGFMHENLATEAVSVWMERSRQAEDLERAEKRYEEKEKSNHTSLKSLQQQQEEQKQKEEQKKAEEKNAQEEQEYLPAETESEKQEFPVAQNPLETIKQIRKRGLLGLVLDEKEQQISNKVLTSDIPSRRKCRQGNLKSEKTYSGVTSNVFFQEYLFGRFSSYTRQLQMEQPLDYGLEYILCGQNSDKKNLKNVAKRLLALREGANFLYLASDPARKAEADALAALITGAIPVPGLQVATSYALLLVWAYGESLLDLRSLFAGGKVPVWKNGASWRLDLQKIPSILEQLESPGGMDGSGLDYEGYLQILFTMGKQSAYSMRALDLLEGVIRKNTDNIKFRVDQAIVKMEAKAEYQIRPIFLKIAHAFLRTGNRKLKYNINGRFAY</sequence>
<accession>A0ABT2SJR8</accession>
<dbReference type="InterPro" id="IPR043756">
    <property type="entry name" value="DUF5702"/>
</dbReference>
<dbReference type="Pfam" id="PF18960">
    <property type="entry name" value="DUF5702"/>
    <property type="match status" value="1"/>
</dbReference>
<dbReference type="Proteomes" id="UP001652338">
    <property type="component" value="Unassembled WGS sequence"/>
</dbReference>
<dbReference type="RefSeq" id="WP_262654155.1">
    <property type="nucleotide sequence ID" value="NZ_JAOQKE010000003.1"/>
</dbReference>
<feature type="region of interest" description="Disordered" evidence="1">
    <location>
        <begin position="163"/>
        <end position="225"/>
    </location>
</feature>
<feature type="compositionally biased region" description="Basic and acidic residues" evidence="1">
    <location>
        <begin position="163"/>
        <end position="176"/>
    </location>
</feature>
<protein>
    <submittedName>
        <fullName evidence="2">DUF5702 domain-containing protein</fullName>
    </submittedName>
</protein>
<evidence type="ECO:0000313" key="2">
    <source>
        <dbReference type="EMBL" id="MCU6724718.1"/>
    </source>
</evidence>
<dbReference type="EMBL" id="JAOQKE010000003">
    <property type="protein sequence ID" value="MCU6724718.1"/>
    <property type="molecule type" value="Genomic_DNA"/>
</dbReference>
<feature type="compositionally biased region" description="Basic and acidic residues" evidence="1">
    <location>
        <begin position="188"/>
        <end position="205"/>
    </location>
</feature>
<evidence type="ECO:0000313" key="3">
    <source>
        <dbReference type="Proteomes" id="UP001652338"/>
    </source>
</evidence>
<name>A0ABT2SJR8_9FIRM</name>
<comment type="caution">
    <text evidence="2">The sequence shown here is derived from an EMBL/GenBank/DDBJ whole genome shotgun (WGS) entry which is preliminary data.</text>
</comment>
<organism evidence="2 3">
    <name type="scientific">Muricoprocola aceti</name>
    <dbReference type="NCBI Taxonomy" id="2981772"/>
    <lineage>
        <taxon>Bacteria</taxon>
        <taxon>Bacillati</taxon>
        <taxon>Bacillota</taxon>
        <taxon>Clostridia</taxon>
        <taxon>Lachnospirales</taxon>
        <taxon>Lachnospiraceae</taxon>
        <taxon>Muricoprocola</taxon>
    </lineage>
</organism>
<reference evidence="2 3" key="1">
    <citation type="journal article" date="2021" name="ISME Commun">
        <title>Automated analysis of genomic sequences facilitates high-throughput and comprehensive description of bacteria.</title>
        <authorList>
            <person name="Hitch T.C.A."/>
        </authorList>
    </citation>
    <scope>NUCLEOTIDE SEQUENCE [LARGE SCALE GENOMIC DNA]</scope>
    <source>
        <strain evidence="2 3">Sanger_29</strain>
    </source>
</reference>